<dbReference type="EMBL" id="MSDF01000025">
    <property type="protein sequence ID" value="OPA91296.1"/>
    <property type="molecule type" value="Genomic_DNA"/>
</dbReference>
<dbReference type="OrthoDB" id="9790710at2"/>
<reference evidence="2 3" key="1">
    <citation type="submission" date="2016-12" db="EMBL/GenBank/DDBJ databases">
        <title>Draft genome sequences of seven strains of Pseudomonas fluorescens that produce 4-formylaminooxyvinylglycine.</title>
        <authorList>
            <person name="Okrent R.A."/>
            <person name="Manning V.A."/>
            <person name="Trippe K.M."/>
        </authorList>
    </citation>
    <scope>NUCLEOTIDE SEQUENCE [LARGE SCALE GENOMIC DNA]</scope>
    <source>
        <strain evidence="2 3">P5A</strain>
    </source>
</reference>
<dbReference type="AlphaFoldDB" id="A0A1T2YH40"/>
<organism evidence="2 3">
    <name type="scientific">Pseudomonas fluorescens</name>
    <dbReference type="NCBI Taxonomy" id="294"/>
    <lineage>
        <taxon>Bacteria</taxon>
        <taxon>Pseudomonadati</taxon>
        <taxon>Pseudomonadota</taxon>
        <taxon>Gammaproteobacteria</taxon>
        <taxon>Pseudomonadales</taxon>
        <taxon>Pseudomonadaceae</taxon>
        <taxon>Pseudomonas</taxon>
    </lineage>
</organism>
<name>A0A1T2YH40_PSEFL</name>
<dbReference type="InterPro" id="IPR001296">
    <property type="entry name" value="Glyco_trans_1"/>
</dbReference>
<evidence type="ECO:0000259" key="1">
    <source>
        <dbReference type="Pfam" id="PF00534"/>
    </source>
</evidence>
<evidence type="ECO:0000313" key="2">
    <source>
        <dbReference type="EMBL" id="OPA91296.1"/>
    </source>
</evidence>
<dbReference type="Pfam" id="PF00534">
    <property type="entry name" value="Glycos_transf_1"/>
    <property type="match status" value="1"/>
</dbReference>
<dbReference type="PANTHER" id="PTHR12526">
    <property type="entry name" value="GLYCOSYLTRANSFERASE"/>
    <property type="match status" value="1"/>
</dbReference>
<gene>
    <name evidence="2" type="ORF">BFW87_20020</name>
</gene>
<protein>
    <recommendedName>
        <fullName evidence="1">Glycosyl transferase family 1 domain-containing protein</fullName>
    </recommendedName>
</protein>
<feature type="domain" description="Glycosyl transferase family 1" evidence="1">
    <location>
        <begin position="221"/>
        <end position="338"/>
    </location>
</feature>
<dbReference type="RefSeq" id="WP_078741457.1">
    <property type="nucleotide sequence ID" value="NZ_MSDF01000025.1"/>
</dbReference>
<evidence type="ECO:0000313" key="3">
    <source>
        <dbReference type="Proteomes" id="UP000190965"/>
    </source>
</evidence>
<dbReference type="GO" id="GO:1901135">
    <property type="term" value="P:carbohydrate derivative metabolic process"/>
    <property type="evidence" value="ECO:0007669"/>
    <property type="project" value="UniProtKB-ARBA"/>
</dbReference>
<sequence>MNIVFLGGVFTEREKDRIIQRSKGGMQYAADTLQKNYIDGFCQSESVHAVSIINFPFIGAYPKRYSEVFFEPRERTEPIGRAVVYNVGFLNLSVVKNVHKVFLAIREMLSHLKKSKGEPSVLVCYSMHLPFLVACHIVKRLRKDVHLCVIVPDLPEYMSVRTGVLKFVFSMLSKISYYVVNRADSIVAITEQMLNVFKGDVKKVVIEGIADAKYISSGEPEQRANYFLYTGTLDRRYGIRNLLDSFVSSGIDNYELLICGDGDDRQYVEEMSAAHPRIRFLGQLDRSEVLSFQRNAKLLINPRSNESAFTKYSFPSKVIEYMSSGTPVLMYALDGIPDEYYAFCFVVPAGDNGLSAALSQMSTLSDEAFAEKGRSAKKFIVENKMPGIQVSKLLEKIKGESYV</sequence>
<comment type="caution">
    <text evidence="2">The sequence shown here is derived from an EMBL/GenBank/DDBJ whole genome shotgun (WGS) entry which is preliminary data.</text>
</comment>
<accession>A0A1T2YH40</accession>
<dbReference type="Proteomes" id="UP000190965">
    <property type="component" value="Unassembled WGS sequence"/>
</dbReference>
<proteinExistence type="predicted"/>
<dbReference type="Gene3D" id="3.40.50.2000">
    <property type="entry name" value="Glycogen Phosphorylase B"/>
    <property type="match status" value="2"/>
</dbReference>
<dbReference type="GO" id="GO:0016757">
    <property type="term" value="F:glycosyltransferase activity"/>
    <property type="evidence" value="ECO:0007669"/>
    <property type="project" value="InterPro"/>
</dbReference>
<dbReference type="SUPFAM" id="SSF53756">
    <property type="entry name" value="UDP-Glycosyltransferase/glycogen phosphorylase"/>
    <property type="match status" value="1"/>
</dbReference>